<evidence type="ECO:0000313" key="7">
    <source>
        <dbReference type="Proteomes" id="UP000287651"/>
    </source>
</evidence>
<dbReference type="SUPFAM" id="SSF101941">
    <property type="entry name" value="NAC domain"/>
    <property type="match status" value="1"/>
</dbReference>
<dbReference type="PROSITE" id="PS51005">
    <property type="entry name" value="NAC"/>
    <property type="match status" value="1"/>
</dbReference>
<evidence type="ECO:0000256" key="1">
    <source>
        <dbReference type="ARBA" id="ARBA00023015"/>
    </source>
</evidence>
<evidence type="ECO:0000256" key="3">
    <source>
        <dbReference type="ARBA" id="ARBA00023163"/>
    </source>
</evidence>
<keyword evidence="3" id="KW-0804">Transcription</keyword>
<gene>
    <name evidence="6" type="ORF">B296_00009325</name>
</gene>
<protein>
    <recommendedName>
        <fullName evidence="5">NAC domain-containing protein</fullName>
    </recommendedName>
</protein>
<keyword evidence="2" id="KW-0238">DNA-binding</keyword>
<feature type="domain" description="NAC" evidence="5">
    <location>
        <begin position="91"/>
        <end position="164"/>
    </location>
</feature>
<dbReference type="EMBL" id="AMZH03002241">
    <property type="protein sequence ID" value="RRT76269.1"/>
    <property type="molecule type" value="Genomic_DNA"/>
</dbReference>
<dbReference type="PANTHER" id="PTHR31744:SF210">
    <property type="entry name" value="NAC DOMAIN-CONTAINING PROTEIN 86-LIKE"/>
    <property type="match status" value="1"/>
</dbReference>
<evidence type="ECO:0000259" key="5">
    <source>
        <dbReference type="PROSITE" id="PS51005"/>
    </source>
</evidence>
<dbReference type="AlphaFoldDB" id="A0A427AJ38"/>
<dbReference type="InterPro" id="IPR036093">
    <property type="entry name" value="NAC_dom_sf"/>
</dbReference>
<evidence type="ECO:0000256" key="2">
    <source>
        <dbReference type="ARBA" id="ARBA00023125"/>
    </source>
</evidence>
<dbReference type="GO" id="GO:0003677">
    <property type="term" value="F:DNA binding"/>
    <property type="evidence" value="ECO:0007669"/>
    <property type="project" value="UniProtKB-KW"/>
</dbReference>
<accession>A0A427AJ38</accession>
<reference evidence="6 7" key="1">
    <citation type="journal article" date="2014" name="Agronomy (Basel)">
        <title>A Draft Genome Sequence for Ensete ventricosum, the Drought-Tolerant Tree Against Hunger.</title>
        <authorList>
            <person name="Harrison J."/>
            <person name="Moore K.A."/>
            <person name="Paszkiewicz K."/>
            <person name="Jones T."/>
            <person name="Grant M."/>
            <person name="Ambacheew D."/>
            <person name="Muzemil S."/>
            <person name="Studholme D.J."/>
        </authorList>
    </citation>
    <scope>NUCLEOTIDE SEQUENCE [LARGE SCALE GENOMIC DNA]</scope>
</reference>
<proteinExistence type="predicted"/>
<sequence>MIIYGSVPLWPRTSGHVSSPSHVISPSRINSLSHTKPPEIAKNDADFLAYTGCPRLWKTTLCLTIRMAEPAKEVTAINRSYTQGSSVASPTSSRPLRFHPNEELVDYYLKRKVSGRPLLRIDAIAEVDLCKCEPWELPDRFLLHSRDLEWFIGIGLRSVSFIRA</sequence>
<evidence type="ECO:0000256" key="4">
    <source>
        <dbReference type="ARBA" id="ARBA00023242"/>
    </source>
</evidence>
<dbReference type="PANTHER" id="PTHR31744">
    <property type="entry name" value="PROTEIN CUP-SHAPED COTYLEDON 2-RELATED"/>
    <property type="match status" value="1"/>
</dbReference>
<dbReference type="Proteomes" id="UP000287651">
    <property type="component" value="Unassembled WGS sequence"/>
</dbReference>
<organism evidence="6 7">
    <name type="scientific">Ensete ventricosum</name>
    <name type="common">Abyssinian banana</name>
    <name type="synonym">Musa ensete</name>
    <dbReference type="NCBI Taxonomy" id="4639"/>
    <lineage>
        <taxon>Eukaryota</taxon>
        <taxon>Viridiplantae</taxon>
        <taxon>Streptophyta</taxon>
        <taxon>Embryophyta</taxon>
        <taxon>Tracheophyta</taxon>
        <taxon>Spermatophyta</taxon>
        <taxon>Magnoliopsida</taxon>
        <taxon>Liliopsida</taxon>
        <taxon>Zingiberales</taxon>
        <taxon>Musaceae</taxon>
        <taxon>Ensete</taxon>
    </lineage>
</organism>
<name>A0A427AJ38_ENSVE</name>
<keyword evidence="4" id="KW-0539">Nucleus</keyword>
<dbReference type="GO" id="GO:0006355">
    <property type="term" value="P:regulation of DNA-templated transcription"/>
    <property type="evidence" value="ECO:0007669"/>
    <property type="project" value="InterPro"/>
</dbReference>
<dbReference type="Gene3D" id="2.170.150.80">
    <property type="entry name" value="NAC domain"/>
    <property type="match status" value="1"/>
</dbReference>
<dbReference type="Pfam" id="PF02365">
    <property type="entry name" value="NAM"/>
    <property type="match status" value="1"/>
</dbReference>
<dbReference type="InterPro" id="IPR003441">
    <property type="entry name" value="NAC-dom"/>
</dbReference>
<comment type="caution">
    <text evidence="6">The sequence shown here is derived from an EMBL/GenBank/DDBJ whole genome shotgun (WGS) entry which is preliminary data.</text>
</comment>
<keyword evidence="1" id="KW-0805">Transcription regulation</keyword>
<evidence type="ECO:0000313" key="6">
    <source>
        <dbReference type="EMBL" id="RRT76269.1"/>
    </source>
</evidence>